<accession>A0A1Y2A0V7</accession>
<evidence type="ECO:0000313" key="3">
    <source>
        <dbReference type="Proteomes" id="UP000193144"/>
    </source>
</evidence>
<keyword evidence="1" id="KW-1133">Transmembrane helix</keyword>
<dbReference type="EMBL" id="MCFA01000020">
    <property type="protein sequence ID" value="ORY16142.1"/>
    <property type="molecule type" value="Genomic_DNA"/>
</dbReference>
<organism evidence="2 3">
    <name type="scientific">Clohesyomyces aquaticus</name>
    <dbReference type="NCBI Taxonomy" id="1231657"/>
    <lineage>
        <taxon>Eukaryota</taxon>
        <taxon>Fungi</taxon>
        <taxon>Dikarya</taxon>
        <taxon>Ascomycota</taxon>
        <taxon>Pezizomycotina</taxon>
        <taxon>Dothideomycetes</taxon>
        <taxon>Pleosporomycetidae</taxon>
        <taxon>Pleosporales</taxon>
        <taxon>Lindgomycetaceae</taxon>
        <taxon>Clohesyomyces</taxon>
    </lineage>
</organism>
<keyword evidence="1" id="KW-0812">Transmembrane</keyword>
<dbReference type="AlphaFoldDB" id="A0A1Y2A0V7"/>
<reference evidence="2 3" key="1">
    <citation type="submission" date="2016-07" db="EMBL/GenBank/DDBJ databases">
        <title>Pervasive Adenine N6-methylation of Active Genes in Fungi.</title>
        <authorList>
            <consortium name="DOE Joint Genome Institute"/>
            <person name="Mondo S.J."/>
            <person name="Dannebaum R.O."/>
            <person name="Kuo R.C."/>
            <person name="Labutti K."/>
            <person name="Haridas S."/>
            <person name="Kuo A."/>
            <person name="Salamov A."/>
            <person name="Ahrendt S.R."/>
            <person name="Lipzen A."/>
            <person name="Sullivan W."/>
            <person name="Andreopoulos W.B."/>
            <person name="Clum A."/>
            <person name="Lindquist E."/>
            <person name="Daum C."/>
            <person name="Ramamoorthy G.K."/>
            <person name="Gryganskyi A."/>
            <person name="Culley D."/>
            <person name="Magnuson J.K."/>
            <person name="James T.Y."/>
            <person name="O'Malley M.A."/>
            <person name="Stajich J.E."/>
            <person name="Spatafora J.W."/>
            <person name="Visel A."/>
            <person name="Grigoriev I.V."/>
        </authorList>
    </citation>
    <scope>NUCLEOTIDE SEQUENCE [LARGE SCALE GENOMIC DNA]</scope>
    <source>
        <strain evidence="2 3">CBS 115471</strain>
    </source>
</reference>
<feature type="transmembrane region" description="Helical" evidence="1">
    <location>
        <begin position="79"/>
        <end position="100"/>
    </location>
</feature>
<keyword evidence="3" id="KW-1185">Reference proteome</keyword>
<name>A0A1Y2A0V7_9PLEO</name>
<evidence type="ECO:0000256" key="1">
    <source>
        <dbReference type="SAM" id="Phobius"/>
    </source>
</evidence>
<gene>
    <name evidence="2" type="ORF">BCR34DRAFT_597938</name>
</gene>
<proteinExistence type="predicted"/>
<protein>
    <submittedName>
        <fullName evidence="2">Uncharacterized protein</fullName>
    </submittedName>
</protein>
<keyword evidence="1" id="KW-0472">Membrane</keyword>
<comment type="caution">
    <text evidence="2">The sequence shown here is derived from an EMBL/GenBank/DDBJ whole genome shotgun (WGS) entry which is preliminary data.</text>
</comment>
<feature type="transmembrane region" description="Helical" evidence="1">
    <location>
        <begin position="48"/>
        <end position="67"/>
    </location>
</feature>
<sequence length="140" mass="16379">MPSISQVLTSVARFITRPLAIPNRLIELLDASLCTLFFGTPDPTCFQFTSLHLLICITFKVLFLLSTPDPELTPAFDRFIGWFFIFYYVNILSPFVLGVWERIRLARLRYLQVKHTYPRMRVSREEAEKMLLEDALTLKF</sequence>
<evidence type="ECO:0000313" key="2">
    <source>
        <dbReference type="EMBL" id="ORY16142.1"/>
    </source>
</evidence>
<dbReference type="Proteomes" id="UP000193144">
    <property type="component" value="Unassembled WGS sequence"/>
</dbReference>